<accession>A0ABS4W1Z3</accession>
<dbReference type="EMBL" id="JAGINU010000001">
    <property type="protein sequence ID" value="MBP2370217.1"/>
    <property type="molecule type" value="Genomic_DNA"/>
</dbReference>
<proteinExistence type="predicted"/>
<dbReference type="Pfam" id="PF23140">
    <property type="entry name" value="Gp80"/>
    <property type="match status" value="1"/>
</dbReference>
<dbReference type="Proteomes" id="UP001519295">
    <property type="component" value="Unassembled WGS sequence"/>
</dbReference>
<gene>
    <name evidence="1" type="ORF">JOF36_005913</name>
</gene>
<dbReference type="InterPro" id="IPR056908">
    <property type="entry name" value="Gp80-like"/>
</dbReference>
<reference evidence="1 2" key="1">
    <citation type="submission" date="2021-03" db="EMBL/GenBank/DDBJ databases">
        <title>Sequencing the genomes of 1000 actinobacteria strains.</title>
        <authorList>
            <person name="Klenk H.-P."/>
        </authorList>
    </citation>
    <scope>NUCLEOTIDE SEQUENCE [LARGE SCALE GENOMIC DNA]</scope>
    <source>
        <strain evidence="1 2">DSM 45256</strain>
    </source>
</reference>
<keyword evidence="2" id="KW-1185">Reference proteome</keyword>
<name>A0ABS4W1Z3_9PSEU</name>
<evidence type="ECO:0000313" key="2">
    <source>
        <dbReference type="Proteomes" id="UP001519295"/>
    </source>
</evidence>
<sequence length="111" mass="11556">MGLSTSDPSDDGTNFVEPIGGSYARVAVTNNVTNWPASSTGSGVTLKSNGAKITYPNPTGNWGEIRAYGIFTASSGGTPEYFNKLDSPITAQSGNSPVEFDVGQLQMQFGV</sequence>
<organism evidence="1 2">
    <name type="scientific">Pseudonocardia parietis</name>
    <dbReference type="NCBI Taxonomy" id="570936"/>
    <lineage>
        <taxon>Bacteria</taxon>
        <taxon>Bacillati</taxon>
        <taxon>Actinomycetota</taxon>
        <taxon>Actinomycetes</taxon>
        <taxon>Pseudonocardiales</taxon>
        <taxon>Pseudonocardiaceae</taxon>
        <taxon>Pseudonocardia</taxon>
    </lineage>
</organism>
<comment type="caution">
    <text evidence="1">The sequence shown here is derived from an EMBL/GenBank/DDBJ whole genome shotgun (WGS) entry which is preliminary data.</text>
</comment>
<evidence type="ECO:0000313" key="1">
    <source>
        <dbReference type="EMBL" id="MBP2370217.1"/>
    </source>
</evidence>
<protein>
    <submittedName>
        <fullName evidence="1">Uncharacterized protein</fullName>
    </submittedName>
</protein>